<dbReference type="CDD" id="cd00637">
    <property type="entry name" value="7tm_classA_rhodopsin-like"/>
    <property type="match status" value="1"/>
</dbReference>
<feature type="region of interest" description="Disordered" evidence="9">
    <location>
        <begin position="1505"/>
        <end position="1541"/>
    </location>
</feature>
<dbReference type="Gene3D" id="6.10.140.2220">
    <property type="match status" value="2"/>
</dbReference>
<feature type="compositionally biased region" description="Basic and acidic residues" evidence="9">
    <location>
        <begin position="1390"/>
        <end position="1401"/>
    </location>
</feature>
<evidence type="ECO:0000256" key="9">
    <source>
        <dbReference type="SAM" id="MobiDB-lite"/>
    </source>
</evidence>
<feature type="transmembrane region" description="Helical" evidence="10">
    <location>
        <begin position="2433"/>
        <end position="2459"/>
    </location>
</feature>
<feature type="domain" description="MYND-type" evidence="11">
    <location>
        <begin position="1553"/>
        <end position="1590"/>
    </location>
</feature>
<feature type="domain" description="MYND-type" evidence="11">
    <location>
        <begin position="1463"/>
        <end position="1501"/>
    </location>
</feature>
<feature type="transmembrane region" description="Helical" evidence="10">
    <location>
        <begin position="2046"/>
        <end position="2072"/>
    </location>
</feature>
<feature type="compositionally biased region" description="Basic and acidic residues" evidence="9">
    <location>
        <begin position="1505"/>
        <end position="1526"/>
    </location>
</feature>
<feature type="transmembrane region" description="Helical" evidence="10">
    <location>
        <begin position="2186"/>
        <end position="2204"/>
    </location>
</feature>
<dbReference type="PANTHER" id="PTHR23112">
    <property type="entry name" value="G PROTEIN-COUPLED RECEPTOR 157-RELATED"/>
    <property type="match status" value="1"/>
</dbReference>
<proteinExistence type="predicted"/>
<reference evidence="12" key="1">
    <citation type="submission" date="2023-03" db="EMBL/GenBank/DDBJ databases">
        <authorList>
            <person name="Steffen K."/>
            <person name="Cardenas P."/>
        </authorList>
    </citation>
    <scope>NUCLEOTIDE SEQUENCE</scope>
</reference>
<dbReference type="Pfam" id="PF14737">
    <property type="entry name" value="DUF4470"/>
    <property type="match status" value="1"/>
</dbReference>
<evidence type="ECO:0000256" key="6">
    <source>
        <dbReference type="ARBA" id="ARBA00022989"/>
    </source>
</evidence>
<evidence type="ECO:0000259" key="11">
    <source>
        <dbReference type="PROSITE" id="PS50865"/>
    </source>
</evidence>
<evidence type="ECO:0000256" key="8">
    <source>
        <dbReference type="PROSITE-ProRule" id="PRU00134"/>
    </source>
</evidence>
<evidence type="ECO:0000256" key="3">
    <source>
        <dbReference type="ARBA" id="ARBA00022723"/>
    </source>
</evidence>
<dbReference type="Pfam" id="PF01753">
    <property type="entry name" value="zf-MYND"/>
    <property type="match status" value="2"/>
</dbReference>
<dbReference type="PANTHER" id="PTHR23112:SF0">
    <property type="entry name" value="TRANSMEMBRANE PROTEIN 116"/>
    <property type="match status" value="1"/>
</dbReference>
<comment type="subcellular location">
    <subcellularLocation>
        <location evidence="1">Membrane</location>
        <topology evidence="1">Multi-pass membrane protein</topology>
    </subcellularLocation>
</comment>
<evidence type="ECO:0000256" key="7">
    <source>
        <dbReference type="ARBA" id="ARBA00023136"/>
    </source>
</evidence>
<dbReference type="InterPro" id="IPR002893">
    <property type="entry name" value="Znf_MYND"/>
</dbReference>
<feature type="transmembrane region" description="Helical" evidence="10">
    <location>
        <begin position="2117"/>
        <end position="2141"/>
    </location>
</feature>
<feature type="compositionally biased region" description="Basic and acidic residues" evidence="9">
    <location>
        <begin position="1316"/>
        <end position="1355"/>
    </location>
</feature>
<organism evidence="12 13">
    <name type="scientific">Geodia barretti</name>
    <name type="common">Barrett's horny sponge</name>
    <dbReference type="NCBI Taxonomy" id="519541"/>
    <lineage>
        <taxon>Eukaryota</taxon>
        <taxon>Metazoa</taxon>
        <taxon>Porifera</taxon>
        <taxon>Demospongiae</taxon>
        <taxon>Heteroscleromorpha</taxon>
        <taxon>Tetractinellida</taxon>
        <taxon>Astrophorina</taxon>
        <taxon>Geodiidae</taxon>
        <taxon>Geodia</taxon>
    </lineage>
</organism>
<feature type="transmembrane region" description="Helical" evidence="10">
    <location>
        <begin position="1668"/>
        <end position="1687"/>
    </location>
</feature>
<feature type="transmembrane region" description="Helical" evidence="10">
    <location>
        <begin position="1699"/>
        <end position="1716"/>
    </location>
</feature>
<feature type="transmembrane region" description="Helical" evidence="10">
    <location>
        <begin position="1978"/>
        <end position="2002"/>
    </location>
</feature>
<keyword evidence="5" id="KW-0862">Zinc</keyword>
<evidence type="ECO:0000256" key="5">
    <source>
        <dbReference type="ARBA" id="ARBA00022833"/>
    </source>
</evidence>
<evidence type="ECO:0000256" key="2">
    <source>
        <dbReference type="ARBA" id="ARBA00022692"/>
    </source>
</evidence>
<feature type="compositionally biased region" description="Basic and acidic residues" evidence="9">
    <location>
        <begin position="1266"/>
        <end position="1303"/>
    </location>
</feature>
<feature type="region of interest" description="Disordered" evidence="9">
    <location>
        <begin position="1253"/>
        <end position="1457"/>
    </location>
</feature>
<feature type="compositionally biased region" description="Basic and acidic residues" evidence="9">
    <location>
        <begin position="1416"/>
        <end position="1432"/>
    </location>
</feature>
<feature type="transmembrane region" description="Helical" evidence="10">
    <location>
        <begin position="2250"/>
        <end position="2272"/>
    </location>
</feature>
<feature type="transmembrane region" description="Helical" evidence="10">
    <location>
        <begin position="1742"/>
        <end position="1763"/>
    </location>
</feature>
<evidence type="ECO:0000256" key="10">
    <source>
        <dbReference type="SAM" id="Phobius"/>
    </source>
</evidence>
<feature type="transmembrane region" description="Helical" evidence="10">
    <location>
        <begin position="2298"/>
        <end position="2320"/>
    </location>
</feature>
<dbReference type="PROSITE" id="PS50865">
    <property type="entry name" value="ZF_MYND_2"/>
    <property type="match status" value="2"/>
</dbReference>
<protein>
    <recommendedName>
        <fullName evidence="11">MYND-type domain-containing protein</fullName>
    </recommendedName>
</protein>
<dbReference type="PROSITE" id="PS01360">
    <property type="entry name" value="ZF_MYND_1"/>
    <property type="match status" value="2"/>
</dbReference>
<feature type="transmembrane region" description="Helical" evidence="10">
    <location>
        <begin position="1934"/>
        <end position="1957"/>
    </location>
</feature>
<keyword evidence="13" id="KW-1185">Reference proteome</keyword>
<dbReference type="Proteomes" id="UP001174909">
    <property type="component" value="Unassembled WGS sequence"/>
</dbReference>
<dbReference type="InterPro" id="IPR027974">
    <property type="entry name" value="DUF4470"/>
</dbReference>
<keyword evidence="3" id="KW-0479">Metal-binding</keyword>
<keyword evidence="2 10" id="KW-0812">Transmembrane</keyword>
<feature type="transmembrane region" description="Helical" evidence="10">
    <location>
        <begin position="1814"/>
        <end position="1838"/>
    </location>
</feature>
<gene>
    <name evidence="12" type="ORF">GBAR_LOCUS30006</name>
</gene>
<feature type="transmembrane region" description="Helical" evidence="10">
    <location>
        <begin position="2216"/>
        <end position="2238"/>
    </location>
</feature>
<comment type="caution">
    <text evidence="12">The sequence shown here is derived from an EMBL/GenBank/DDBJ whole genome shotgun (WGS) entry which is preliminary data.</text>
</comment>
<keyword evidence="7 10" id="KW-0472">Membrane</keyword>
<keyword evidence="6 10" id="KW-1133">Transmembrane helix</keyword>
<dbReference type="GO" id="GO:0004930">
    <property type="term" value="F:G protein-coupled receptor activity"/>
    <property type="evidence" value="ECO:0007669"/>
    <property type="project" value="TreeGrafter"/>
</dbReference>
<dbReference type="EMBL" id="CASHTH010004234">
    <property type="protein sequence ID" value="CAI8054984.1"/>
    <property type="molecule type" value="Genomic_DNA"/>
</dbReference>
<feature type="region of interest" description="Disordered" evidence="9">
    <location>
        <begin position="2535"/>
        <end position="2589"/>
    </location>
</feature>
<dbReference type="SUPFAM" id="SSF144232">
    <property type="entry name" value="HIT/MYND zinc finger-like"/>
    <property type="match status" value="2"/>
</dbReference>
<dbReference type="GO" id="GO:0008270">
    <property type="term" value="F:zinc ion binding"/>
    <property type="evidence" value="ECO:0007669"/>
    <property type="project" value="UniProtKB-KW"/>
</dbReference>
<feature type="transmembrane region" description="Helical" evidence="10">
    <location>
        <begin position="1878"/>
        <end position="1902"/>
    </location>
</feature>
<feature type="compositionally biased region" description="Acidic residues" evidence="9">
    <location>
        <begin position="2554"/>
        <end position="2566"/>
    </location>
</feature>
<feature type="transmembrane region" description="Helical" evidence="10">
    <location>
        <begin position="2479"/>
        <end position="2504"/>
    </location>
</feature>
<evidence type="ECO:0000256" key="1">
    <source>
        <dbReference type="ARBA" id="ARBA00004141"/>
    </source>
</evidence>
<dbReference type="GO" id="GO:0005886">
    <property type="term" value="C:plasma membrane"/>
    <property type="evidence" value="ECO:0007669"/>
    <property type="project" value="TreeGrafter"/>
</dbReference>
<feature type="transmembrane region" description="Helical" evidence="10">
    <location>
        <begin position="2365"/>
        <end position="2387"/>
    </location>
</feature>
<feature type="compositionally biased region" description="Polar residues" evidence="9">
    <location>
        <begin position="1368"/>
        <end position="1379"/>
    </location>
</feature>
<evidence type="ECO:0000313" key="12">
    <source>
        <dbReference type="EMBL" id="CAI8054984.1"/>
    </source>
</evidence>
<evidence type="ECO:0000256" key="4">
    <source>
        <dbReference type="ARBA" id="ARBA00022771"/>
    </source>
</evidence>
<accession>A0AA35XF11</accession>
<keyword evidence="4 8" id="KW-0863">Zinc-finger</keyword>
<dbReference type="GO" id="GO:0007189">
    <property type="term" value="P:adenylate cyclase-activating G protein-coupled receptor signaling pathway"/>
    <property type="evidence" value="ECO:0007669"/>
    <property type="project" value="TreeGrafter"/>
</dbReference>
<evidence type="ECO:0000313" key="13">
    <source>
        <dbReference type="Proteomes" id="UP001174909"/>
    </source>
</evidence>
<name>A0AA35XF11_GEOBA</name>
<dbReference type="Gene3D" id="1.20.1070.10">
    <property type="entry name" value="Rhodopsin 7-helix transmembrane proteins"/>
    <property type="match status" value="3"/>
</dbReference>
<feature type="compositionally biased region" description="Polar residues" evidence="9">
    <location>
        <begin position="2573"/>
        <end position="2582"/>
    </location>
</feature>
<sequence length="2589" mass="290743">MPLDSSRSLSFPLSCSVRRQSSFPCLVLSESGGKGVTIDHLRASRESAHAHNKVASFFNCVVSRALLSSPPTSLYDELVYTCGRVDMSKLNDLDNADGGIPFPPSRLLLHDHVQMYYSFCRAAPEDVLSCVTGTPRPLVLLLAPGDTRSLLYTLYRNFDPEFRGRFEGADFLMIENWSLLQARDILMLHLCLQLPHKIENEEGRLLCAAIWAIFYSVTLRPPHVRVLKDAVTALSQFTSSLEAWASPENPLGKIVKFRNQETFTAVAGHWRRWSEDKPNHVPYLEFQQELRFSFLSKKSLFNDLNGYTEQCVTYLLGLCSDSVPMKTQQQMREEFSAFLQKGVTFAEDMLQLPVGEDWETTPNVTLYDGTSHTKIHNPFYALVPFLGFFHSLLFSPSGCRDGNIPRSLCDKLPVTDDKFESQPILANCIQQLILWLSASSRALRKFTVQASPCMTFTFECSDPISLCLRVQRNPELYTSSLGVDPSFDLVHSFECVDGVSPPDLVFQAVPLLKDDRCLIVKTVDHRSVGSSMESYLGSLFGLHPQIFPVMFGFRSVSVDGSFSDCTVVRHSAWNQEHRHKSYDVRTLVFQRVLSTPYVIENLEDIDFAPKALVSVIHGATYNFPVNRFAHMMSMETVIAGILAFVSQMEEDTPVHRWQFWDDFVQLVKVESTLEPFLHHLQTVSMLHGLHLHVTVTERDCPVCRYRPLSSYLSFFSLKIEDPVMVPHMTIGLFIHRDTHNVDNILVEKKETYFIHALALRQDEDGQFFVDFYFPKLFVDDSYKLTLVKFSEENMMGQLVQVPVVLYQGLLKDCVEEVSRYSFYPLPKRRPSMLSAFGKMRVHVAGCEKVKSIIDIPPNLVYRLDCNNLMVDSNQATQMHLCLKVNEYCRYDIYFPYPVVFSEMKVEFHCREDTVTITARRDYYSYRKVSPLFLVTPTNRLFLPAAPVDPPPSRNYLALQLSPLEEDTLARRPMKLVPPIIKLKYILRDLFKLASSRCRFVHVHTTKDNSELSGMIVIHDEVVDLDTRSPAIDLSFCFLKDGEDKHDLVAAWGKISADHMARTLFVPHENLEHVTKMFEYYARRTHTVYTENNRTSLCRIKVLRKNNIEVFFTRAVVFPMYASPDQQIDEESSEDDQVDAEIRRIPHFMSSVTSRGGVPINDEVKKVIEALSPSRKNSEERRRGATQVSLTTQAAESAIVNTLFEAIRDAQSYNGSTLFHLFAGLPSGTTVGSGGNSLTITREERLLTTEYHIHETTGGAAAKPTPKPREPKESREKLREKMREKMRAREKVRVRSATVKEEKTKVKKPAANTSQRKKTDAVKTETKPLRKEPSKKDGVMPPSREDGVMPPRREAKPPSTGEVKPKVKPSTNGAKPSTKGTKPLMEDEAELVTKKQERKASEVKPAPLKKPLTSVSRNEEKESGREESGRKTDAVNSGALGEDDDSGGGKHKHKAEGTRLKGKCTNCGKSTGHMKKCASCGRPRYCSRECQKQHWKVHKPDCIAEDKTAEREGGREGEEPATRKQDVPRPLQEKPTGVQEKQMTAVAVPGVLKCTTCGRNSDYLKRCKCVQVFYCDIECQRKDWPHHKLTCSAAPGKKAGLAFCRAVSQLAARAHHPEAGVRGIAMQEPNSSAIPYNFTVSAHAFCNMSTCSIAPTEVDKRDAITVVRVLVSLMSIFGSLSIIVSILWRRILCSPKIVQCVTVVLTVTYAVVAYRVLKRQELSDMLAGGSETVRAWAPWKMTLLYMMAWFLPAASVLIIFGIVASRYSLVEKATDCSCWCLPFFINIVPVAYPKYEVTIDLLKASGLYFYHTKMVVLASSVILLIVYFFGFATLVIMYWKILRHIRRLRESAKSPTSPTVYGSVGELLMKGHSQAKKRVLCFLSAFVITGLANVVLCAIFVAFEAGEIHRGPPEGPEETIGSGHKQKDNMDLPRILVYSAQSLTAPLQGFVNALVYGWTRDDFVKSGVTAYGELDSVAAVRIVISCLRLLPMVLVMLLFAVVVTDTDLLQDVNNCSCWCRPSLGNIIPSAKGRDPATIEFRGNMRKLVVAFAAVIGTHFLAGFIILIIVYGLMIRTIRRMRERNATRGQGATGNYGAVGHALTEPVLERAEFQAKRRVTYFLIVFMVTGFFNLILCVELMFFDIVNLGKGEHQSPAVHENRARAEKIYYVTLCLQTAVWDTIASLRMIISCLSLLGASSIIGSAIKKREVGHPKVLPIFSLAVADLGLALLWIIGGALWLRGVENRQFCFIVSLLTVVGQPDSGVCLCLLLIIKKTDLSGLLAYMDPDSTYGWSKIKTVLVYSIAWCLPAVIVLGLFGVVAGSTNILQNADICSCWCAPVLSNVMPYAVHIQQGTAEFVHNVRKLLVAYGAVITTHFLVGLVALVTIYHKCLKRIRQLKNNYDPSKTCCTYGSEGRGQRWALISKGESKARKRVFCFLTAFILSGFFNFIFTIGVMAHEIDKLRTQETLEKGKGLSFKAFYMVFATLQALSITQQGFLNAIVYGWTRENFLHIMAFSGGSSSFGNVQRLMLTHGEGDSRTASGELGETWAVFNREEEEEEEEEEKEEEERGKWTPTQTQSLTPALTHKLF</sequence>
<feature type="transmembrane region" description="Helical" evidence="10">
    <location>
        <begin position="1775"/>
        <end position="1794"/>
    </location>
</feature>